<comment type="function">
    <text evidence="4">Thiol-specific peroxidase that catalyzes the reduction of hydrogen peroxide and organic hydroperoxides to water and alcohols, respectively. Plays a role in cell protection against oxidative stress by detoxifying peroxides.</text>
</comment>
<keyword evidence="7" id="KW-0575">Peroxidase</keyword>
<sequence length="136" mass="15061">MAAVAAVYHEFKALNAEVLAISTDSVYSHKVYTEVSKLLINLPFLLVSDRTHQISKSYQVLNEKIGASSRTTFIIDPEGVIAARLSNPPDVGRNIYEILRLIAGIQHNKATGEVIPANWMPGQSGVKRDIKWIGRF</sequence>
<protein>
    <submittedName>
        <fullName evidence="7">Alkyl hydroperoxide reductase C</fullName>
        <ecNumber evidence="7">1.11.1.15</ecNumber>
    </submittedName>
</protein>
<reference evidence="7" key="1">
    <citation type="submission" date="2021-10" db="EMBL/GenBank/DDBJ databases">
        <authorList>
            <person name="Criscuolo A."/>
        </authorList>
    </citation>
    <scope>NUCLEOTIDE SEQUENCE</scope>
    <source>
        <strain evidence="7">CIP111885</strain>
    </source>
</reference>
<dbReference type="InterPro" id="IPR050217">
    <property type="entry name" value="Peroxiredoxin"/>
</dbReference>
<dbReference type="InterPro" id="IPR024706">
    <property type="entry name" value="Peroxiredoxin_AhpC-typ"/>
</dbReference>
<keyword evidence="8" id="KW-1185">Reference proteome</keyword>
<dbReference type="PANTHER" id="PTHR10681">
    <property type="entry name" value="THIOREDOXIN PEROXIDASE"/>
    <property type="match status" value="1"/>
</dbReference>
<dbReference type="AlphaFoldDB" id="A0A9C7G665"/>
<accession>A0A9C7G665</accession>
<dbReference type="GO" id="GO:0006979">
    <property type="term" value="P:response to oxidative stress"/>
    <property type="evidence" value="ECO:0007669"/>
    <property type="project" value="TreeGrafter"/>
</dbReference>
<dbReference type="GO" id="GO:0045454">
    <property type="term" value="P:cell redox homeostasis"/>
    <property type="evidence" value="ECO:0007669"/>
    <property type="project" value="TreeGrafter"/>
</dbReference>
<keyword evidence="3" id="KW-1015">Disulfide bond</keyword>
<dbReference type="GO" id="GO:0008379">
    <property type="term" value="F:thioredoxin peroxidase activity"/>
    <property type="evidence" value="ECO:0007669"/>
    <property type="project" value="TreeGrafter"/>
</dbReference>
<evidence type="ECO:0000256" key="3">
    <source>
        <dbReference type="ARBA" id="ARBA00023157"/>
    </source>
</evidence>
<dbReference type="EMBL" id="CAKJTG010000001">
    <property type="protein sequence ID" value="CAG9606323.1"/>
    <property type="molecule type" value="Genomic_DNA"/>
</dbReference>
<evidence type="ECO:0000256" key="1">
    <source>
        <dbReference type="ARBA" id="ARBA00009796"/>
    </source>
</evidence>
<feature type="domain" description="Alkyl hydroperoxide reductase subunit C/ Thiol specific antioxidant" evidence="5">
    <location>
        <begin position="1"/>
        <end position="83"/>
    </location>
</feature>
<evidence type="ECO:0000313" key="7">
    <source>
        <dbReference type="EMBL" id="CAG9606323.1"/>
    </source>
</evidence>
<evidence type="ECO:0000256" key="4">
    <source>
        <dbReference type="ARBA" id="ARBA00037420"/>
    </source>
</evidence>
<dbReference type="Pfam" id="PF10417">
    <property type="entry name" value="1-cysPrx_C"/>
    <property type="match status" value="1"/>
</dbReference>
<dbReference type="Pfam" id="PF00578">
    <property type="entry name" value="AhpC-TSA"/>
    <property type="match status" value="1"/>
</dbReference>
<evidence type="ECO:0000313" key="8">
    <source>
        <dbReference type="Proteomes" id="UP000789845"/>
    </source>
</evidence>
<evidence type="ECO:0000256" key="2">
    <source>
        <dbReference type="ARBA" id="ARBA00023002"/>
    </source>
</evidence>
<organism evidence="7 8">
    <name type="scientific">Pseudoneobacillus rhizosphaerae</name>
    <dbReference type="NCBI Taxonomy" id="2880968"/>
    <lineage>
        <taxon>Bacteria</taxon>
        <taxon>Bacillati</taxon>
        <taxon>Bacillota</taxon>
        <taxon>Bacilli</taxon>
        <taxon>Bacillales</taxon>
        <taxon>Bacillaceae</taxon>
        <taxon>Pseudoneobacillus</taxon>
    </lineage>
</organism>
<dbReference type="PANTHER" id="PTHR10681:SF128">
    <property type="entry name" value="THIOREDOXIN-DEPENDENT PEROXIDE REDUCTASE, MITOCHONDRIAL"/>
    <property type="match status" value="1"/>
</dbReference>
<dbReference type="InterPro" id="IPR000866">
    <property type="entry name" value="AhpC/TSA"/>
</dbReference>
<gene>
    <name evidence="7" type="primary">ahpC_1</name>
    <name evidence="7" type="ORF">NEOCIP111885_00011</name>
</gene>
<evidence type="ECO:0000259" key="5">
    <source>
        <dbReference type="Pfam" id="PF00578"/>
    </source>
</evidence>
<comment type="caution">
    <text evidence="7">The sequence shown here is derived from an EMBL/GenBank/DDBJ whole genome shotgun (WGS) entry which is preliminary data.</text>
</comment>
<dbReference type="PIRSF" id="PIRSF000239">
    <property type="entry name" value="AHPC"/>
    <property type="match status" value="1"/>
</dbReference>
<dbReference type="InterPro" id="IPR036249">
    <property type="entry name" value="Thioredoxin-like_sf"/>
</dbReference>
<dbReference type="EC" id="1.11.1.15" evidence="7"/>
<proteinExistence type="inferred from homology"/>
<dbReference type="Proteomes" id="UP000789845">
    <property type="component" value="Unassembled WGS sequence"/>
</dbReference>
<dbReference type="GO" id="GO:0033554">
    <property type="term" value="P:cellular response to stress"/>
    <property type="evidence" value="ECO:0007669"/>
    <property type="project" value="TreeGrafter"/>
</dbReference>
<evidence type="ECO:0000259" key="6">
    <source>
        <dbReference type="Pfam" id="PF10417"/>
    </source>
</evidence>
<comment type="similarity">
    <text evidence="1">Belongs to the peroxiredoxin family. AhpC/Prx1 subfamily.</text>
</comment>
<name>A0A9C7G665_9BACI</name>
<dbReference type="InterPro" id="IPR019479">
    <property type="entry name" value="Peroxiredoxin_C"/>
</dbReference>
<dbReference type="SUPFAM" id="SSF52833">
    <property type="entry name" value="Thioredoxin-like"/>
    <property type="match status" value="1"/>
</dbReference>
<dbReference type="GO" id="GO:0005829">
    <property type="term" value="C:cytosol"/>
    <property type="evidence" value="ECO:0007669"/>
    <property type="project" value="TreeGrafter"/>
</dbReference>
<keyword evidence="2 7" id="KW-0560">Oxidoreductase</keyword>
<dbReference type="GO" id="GO:0042744">
    <property type="term" value="P:hydrogen peroxide catabolic process"/>
    <property type="evidence" value="ECO:0007669"/>
    <property type="project" value="TreeGrafter"/>
</dbReference>
<dbReference type="Gene3D" id="3.40.30.10">
    <property type="entry name" value="Glutaredoxin"/>
    <property type="match status" value="1"/>
</dbReference>
<feature type="domain" description="Peroxiredoxin C-terminal" evidence="6">
    <location>
        <begin position="104"/>
        <end position="125"/>
    </location>
</feature>